<evidence type="ECO:0000313" key="3">
    <source>
        <dbReference type="Proteomes" id="UP000011841"/>
    </source>
</evidence>
<dbReference type="EMBL" id="AP012603">
    <property type="protein sequence ID" value="BAM93166.1"/>
    <property type="molecule type" value="Genomic_DNA"/>
</dbReference>
<evidence type="ECO:0000256" key="1">
    <source>
        <dbReference type="SAM" id="MobiDB-lite"/>
    </source>
</evidence>
<protein>
    <submittedName>
        <fullName evidence="2">Uncharacterized protein</fullName>
    </submittedName>
</protein>
<gene>
    <name evidence="2" type="ORF">S58_72020</name>
</gene>
<evidence type="ECO:0000313" key="2">
    <source>
        <dbReference type="EMBL" id="BAM93166.1"/>
    </source>
</evidence>
<dbReference type="PATRIC" id="fig|1245469.3.peg.7359"/>
<keyword evidence="3" id="KW-1185">Reference proteome</keyword>
<dbReference type="STRING" id="1245469.S58_72020"/>
<sequence>MQDEDSAASARAGAMHIDNRTLEEIVMSATSIRLMMLALFAYTITAADPIAPAPPREAAGPMQDAAAPAAQPTQLAQTGCSSRGGCR</sequence>
<feature type="compositionally biased region" description="Low complexity" evidence="1">
    <location>
        <begin position="53"/>
        <end position="77"/>
    </location>
</feature>
<dbReference type="KEGG" id="aol:S58_72020"/>
<organism evidence="2 3">
    <name type="scientific">Bradyrhizobium oligotrophicum S58</name>
    <dbReference type="NCBI Taxonomy" id="1245469"/>
    <lineage>
        <taxon>Bacteria</taxon>
        <taxon>Pseudomonadati</taxon>
        <taxon>Pseudomonadota</taxon>
        <taxon>Alphaproteobacteria</taxon>
        <taxon>Hyphomicrobiales</taxon>
        <taxon>Nitrobacteraceae</taxon>
        <taxon>Bradyrhizobium</taxon>
    </lineage>
</organism>
<feature type="region of interest" description="Disordered" evidence="1">
    <location>
        <begin position="53"/>
        <end position="87"/>
    </location>
</feature>
<dbReference type="AlphaFoldDB" id="M4ZHN6"/>
<accession>M4ZHN6</accession>
<proteinExistence type="predicted"/>
<reference evidence="2 3" key="1">
    <citation type="journal article" date="2013" name="Appl. Environ. Microbiol.">
        <title>Genome analysis suggests that the soil oligotrophic bacterium Agromonas oligotrophica (Bradyrhizobium oligotrophicum) is a nitrogen-fixing symbiont of Aeschynomene indica.</title>
        <authorList>
            <person name="Okubo T."/>
            <person name="Fukushima S."/>
            <person name="Itakura M."/>
            <person name="Oshima K."/>
            <person name="Longtonglang A."/>
            <person name="Teaumroong N."/>
            <person name="Mitsui H."/>
            <person name="Hattori M."/>
            <person name="Hattori R."/>
            <person name="Hattori T."/>
            <person name="Minamisawa K."/>
        </authorList>
    </citation>
    <scope>NUCLEOTIDE SEQUENCE [LARGE SCALE GENOMIC DNA]</scope>
    <source>
        <strain evidence="2 3">S58</strain>
    </source>
</reference>
<name>M4ZHN6_9BRAD</name>
<dbReference type="Proteomes" id="UP000011841">
    <property type="component" value="Chromosome"/>
</dbReference>
<dbReference type="HOGENOM" id="CLU_2477244_0_0_5"/>